<dbReference type="EMBL" id="SGPL01000581">
    <property type="protein sequence ID" value="THH10262.1"/>
    <property type="molecule type" value="Genomic_DNA"/>
</dbReference>
<evidence type="ECO:0000313" key="2">
    <source>
        <dbReference type="Proteomes" id="UP000310158"/>
    </source>
</evidence>
<comment type="caution">
    <text evidence="1">The sequence shown here is derived from an EMBL/GenBank/DDBJ whole genome shotgun (WGS) entry which is preliminary data.</text>
</comment>
<evidence type="ECO:0000313" key="1">
    <source>
        <dbReference type="EMBL" id="THH10262.1"/>
    </source>
</evidence>
<organism evidence="1 2">
    <name type="scientific">Bondarzewia mesenterica</name>
    <dbReference type="NCBI Taxonomy" id="1095465"/>
    <lineage>
        <taxon>Eukaryota</taxon>
        <taxon>Fungi</taxon>
        <taxon>Dikarya</taxon>
        <taxon>Basidiomycota</taxon>
        <taxon>Agaricomycotina</taxon>
        <taxon>Agaricomycetes</taxon>
        <taxon>Russulales</taxon>
        <taxon>Bondarzewiaceae</taxon>
        <taxon>Bondarzewia</taxon>
    </lineage>
</organism>
<proteinExistence type="predicted"/>
<sequence>MVEDQTNRVQDSQASEGEYIDVDADPEVDTLQGELEAICIPDYTGMVEDYQEAIKSTQLLARNVLEKLPQRKWHGANKPIGEHDDEISTLGHKFLVTVEMWVEISMFQQPHPVMSALSKDHYRTEMSIKQGVIAELYDFVPIKFHEMMQNYSPFGKLFIGGCNTHWSSTILCLCNHAIKIFGPTVSVEWFELNADRANIPALQALLKVDPSSTHPYSRLAPILRIILFGPNSVSADRLNRDLNMGGLHTVAQLWGMTSTTPRCIAFSAIMICFLLSPDAHLVKKGTCSHINYLADFHFYKELLVKGRDTTQIKKIFTYFDQAVFSTSASGGKSSEGGDNPNEFNASTVLEDMGYDSESSNFDDNDDEDILSGLNGMNIIYDAPATATAVPGFAAAIPGLAAAAAIPGVAAATTFPGVTATAAAAIPGVATAATFPGVPVTAATAIPGITAAAAVPGITAAAAVPGVAATTATAVLGVAAATTFPGVAATLNSAAFSRAVPAYTPLALTFAHAAIVHDAAAPGLVPAHAAPTFILPHATLIAPVAHVAVSAQTTNVATTPTIYATESVNENSGKVWPHPKKSRRNVEIAYPAHVTRSRDVTGS</sequence>
<dbReference type="Pfam" id="PF20414">
    <property type="entry name" value="DUF6698"/>
    <property type="match status" value="1"/>
</dbReference>
<dbReference type="InterPro" id="IPR046521">
    <property type="entry name" value="DUF6698"/>
</dbReference>
<dbReference type="OrthoDB" id="3231188at2759"/>
<dbReference type="AlphaFoldDB" id="A0A4S4LEG7"/>
<accession>A0A4S4LEG7</accession>
<gene>
    <name evidence="1" type="ORF">EW146_g8424</name>
</gene>
<dbReference type="Proteomes" id="UP000310158">
    <property type="component" value="Unassembled WGS sequence"/>
</dbReference>
<name>A0A4S4LEG7_9AGAM</name>
<reference evidence="1 2" key="1">
    <citation type="submission" date="2019-02" db="EMBL/GenBank/DDBJ databases">
        <title>Genome sequencing of the rare red list fungi Bondarzewia mesenterica.</title>
        <authorList>
            <person name="Buettner E."/>
            <person name="Kellner H."/>
        </authorList>
    </citation>
    <scope>NUCLEOTIDE SEQUENCE [LARGE SCALE GENOMIC DNA]</scope>
    <source>
        <strain evidence="1 2">DSM 108281</strain>
    </source>
</reference>
<protein>
    <submittedName>
        <fullName evidence="1">Uncharacterized protein</fullName>
    </submittedName>
</protein>
<keyword evidence="2" id="KW-1185">Reference proteome</keyword>